<reference evidence="1" key="1">
    <citation type="submission" date="2022-04" db="EMBL/GenBank/DDBJ databases">
        <title>Genome of the entomopathogenic fungus Entomophthora muscae.</title>
        <authorList>
            <person name="Elya C."/>
            <person name="Lovett B.R."/>
            <person name="Lee E."/>
            <person name="Macias A.M."/>
            <person name="Hajek A.E."/>
            <person name="De Bivort B.L."/>
            <person name="Kasson M.T."/>
            <person name="De Fine Licht H.H."/>
            <person name="Stajich J.E."/>
        </authorList>
    </citation>
    <scope>NUCLEOTIDE SEQUENCE</scope>
    <source>
        <strain evidence="1">Berkeley</strain>
    </source>
</reference>
<proteinExistence type="predicted"/>
<evidence type="ECO:0000313" key="1">
    <source>
        <dbReference type="EMBL" id="KAJ9050238.1"/>
    </source>
</evidence>
<organism evidence="1 2">
    <name type="scientific">Entomophthora muscae</name>
    <dbReference type="NCBI Taxonomy" id="34485"/>
    <lineage>
        <taxon>Eukaryota</taxon>
        <taxon>Fungi</taxon>
        <taxon>Fungi incertae sedis</taxon>
        <taxon>Zoopagomycota</taxon>
        <taxon>Entomophthoromycotina</taxon>
        <taxon>Entomophthoromycetes</taxon>
        <taxon>Entomophthorales</taxon>
        <taxon>Entomophthoraceae</taxon>
        <taxon>Entomophthora</taxon>
    </lineage>
</organism>
<gene>
    <name evidence="1" type="ORF">DSO57_1016382</name>
</gene>
<sequence length="81" mass="9383">MAERHDLLGTSTLFNHLHFIKRTKFQIEHDLILNVLIQNSSISTSPRFDMNPAARMQRSLPSTELLFMSHEEVKLMANNDC</sequence>
<dbReference type="EMBL" id="QTSX02007166">
    <property type="protein sequence ID" value="KAJ9050238.1"/>
    <property type="molecule type" value="Genomic_DNA"/>
</dbReference>
<keyword evidence="2" id="KW-1185">Reference proteome</keyword>
<evidence type="ECO:0000313" key="2">
    <source>
        <dbReference type="Proteomes" id="UP001165960"/>
    </source>
</evidence>
<protein>
    <submittedName>
        <fullName evidence="1">Uncharacterized protein</fullName>
    </submittedName>
</protein>
<dbReference type="Proteomes" id="UP001165960">
    <property type="component" value="Unassembled WGS sequence"/>
</dbReference>
<name>A0ACC2RJG3_9FUNG</name>
<comment type="caution">
    <text evidence="1">The sequence shown here is derived from an EMBL/GenBank/DDBJ whole genome shotgun (WGS) entry which is preliminary data.</text>
</comment>
<accession>A0ACC2RJG3</accession>